<dbReference type="EC" id="1.3.1.-" evidence="6"/>
<sequence>MFVPVNDYYLEKEKVTEQVVVLGGGLAGCEIALHLSREGKEVQLVEMRTELAPDANIRHRPILLKEIETSKIRVHTGYKGLRVTEEGVVCADANGEEQLVPGTTVICALGQQARRKDVEELIDSAPYVAQIGDCVSASTITAAIYQGYHAALDI</sequence>
<reference evidence="6" key="1">
    <citation type="submission" date="2024-05" db="EMBL/GenBank/DDBJ databases">
        <title>Isolation and characterization of Sporomusa carbonis sp. nov., a carboxydotrophic hydrogenogen in the genus of Sporomusa isolated from a charcoal burning pile.</title>
        <authorList>
            <person name="Boeer T."/>
            <person name="Rosenbaum F."/>
            <person name="Eysell L."/>
            <person name="Mueller V."/>
            <person name="Daniel R."/>
            <person name="Poehlein A."/>
        </authorList>
    </citation>
    <scope>NUCLEOTIDE SEQUENCE [LARGE SCALE GENOMIC DNA]</scope>
    <source>
        <strain evidence="6">DSM 3132</strain>
    </source>
</reference>
<dbReference type="PANTHER" id="PTHR42917:SF2">
    <property type="entry name" value="2,4-DIENOYL-COA REDUCTASE [(2E)-ENOYL-COA-PRODUCING]"/>
    <property type="match status" value="1"/>
</dbReference>
<dbReference type="PANTHER" id="PTHR42917">
    <property type="entry name" value="2,4-DIENOYL-COA REDUCTASE"/>
    <property type="match status" value="1"/>
</dbReference>
<dbReference type="EMBL" id="CP155571">
    <property type="protein sequence ID" value="XFO74817.1"/>
    <property type="molecule type" value="Genomic_DNA"/>
</dbReference>
<dbReference type="Proteomes" id="UP000216052">
    <property type="component" value="Chromosome"/>
</dbReference>
<dbReference type="SUPFAM" id="SSF51905">
    <property type="entry name" value="FAD/NAD(P)-binding domain"/>
    <property type="match status" value="1"/>
</dbReference>
<name>A0ABZ3JAA2_SPOA4</name>
<evidence type="ECO:0000256" key="2">
    <source>
        <dbReference type="ARBA" id="ARBA00022630"/>
    </source>
</evidence>
<dbReference type="Gene3D" id="3.40.50.720">
    <property type="entry name" value="NAD(P)-binding Rossmann-like Domain"/>
    <property type="match status" value="1"/>
</dbReference>
<evidence type="ECO:0000259" key="5">
    <source>
        <dbReference type="Pfam" id="PF07992"/>
    </source>
</evidence>
<dbReference type="GO" id="GO:0016491">
    <property type="term" value="F:oxidoreductase activity"/>
    <property type="evidence" value="ECO:0007669"/>
    <property type="project" value="UniProtKB-KW"/>
</dbReference>
<evidence type="ECO:0000313" key="7">
    <source>
        <dbReference type="Proteomes" id="UP000216052"/>
    </source>
</evidence>
<proteinExistence type="predicted"/>
<accession>A0ABZ3JAA2</accession>
<organism evidence="6 7">
    <name type="scientific">Sporomusa acidovorans (strain ATCC 49682 / DSM 3132 / Mol)</name>
    <dbReference type="NCBI Taxonomy" id="1123286"/>
    <lineage>
        <taxon>Bacteria</taxon>
        <taxon>Bacillati</taxon>
        <taxon>Bacillota</taxon>
        <taxon>Negativicutes</taxon>
        <taxon>Selenomonadales</taxon>
        <taxon>Sporomusaceae</taxon>
        <taxon>Sporomusa</taxon>
    </lineage>
</organism>
<comment type="cofactor">
    <cofactor evidence="1">
        <name>FMN</name>
        <dbReference type="ChEBI" id="CHEBI:58210"/>
    </cofactor>
</comment>
<keyword evidence="2" id="KW-0285">Flavoprotein</keyword>
<dbReference type="Gene3D" id="3.50.50.60">
    <property type="entry name" value="FAD/NAD(P)-binding domain"/>
    <property type="match status" value="1"/>
</dbReference>
<dbReference type="InterPro" id="IPR023753">
    <property type="entry name" value="FAD/NAD-binding_dom"/>
</dbReference>
<protein>
    <submittedName>
        <fullName evidence="6">Cinnamate reductase</fullName>
        <ecNumber evidence="6">1.3.1.-</ecNumber>
    </submittedName>
</protein>
<gene>
    <name evidence="6" type="primary">fldZ_2</name>
    <name evidence="6" type="ORF">SPACI_049280</name>
</gene>
<keyword evidence="7" id="KW-1185">Reference proteome</keyword>
<evidence type="ECO:0000256" key="4">
    <source>
        <dbReference type="ARBA" id="ARBA00023002"/>
    </source>
</evidence>
<evidence type="ECO:0000313" key="6">
    <source>
        <dbReference type="EMBL" id="XFO74817.1"/>
    </source>
</evidence>
<evidence type="ECO:0000256" key="3">
    <source>
        <dbReference type="ARBA" id="ARBA00022643"/>
    </source>
</evidence>
<evidence type="ECO:0000256" key="1">
    <source>
        <dbReference type="ARBA" id="ARBA00001917"/>
    </source>
</evidence>
<dbReference type="InterPro" id="IPR051793">
    <property type="entry name" value="NADH:flavin_oxidoreductase"/>
</dbReference>
<keyword evidence="4 6" id="KW-0560">Oxidoreductase</keyword>
<keyword evidence="3" id="KW-0288">FMN</keyword>
<dbReference type="Pfam" id="PF07992">
    <property type="entry name" value="Pyr_redox_2"/>
    <property type="match status" value="1"/>
</dbReference>
<feature type="domain" description="FAD/NAD(P)-binding" evidence="5">
    <location>
        <begin position="9"/>
        <end position="118"/>
    </location>
</feature>
<dbReference type="InterPro" id="IPR036188">
    <property type="entry name" value="FAD/NAD-bd_sf"/>
</dbReference>